<evidence type="ECO:0000313" key="2">
    <source>
        <dbReference type="Proteomes" id="UP000198728"/>
    </source>
</evidence>
<dbReference type="AlphaFoldDB" id="A0A1I1IHH9"/>
<accession>A0A1I1IHH9</accession>
<dbReference type="EMBL" id="FOLG01000004">
    <property type="protein sequence ID" value="SFC35655.1"/>
    <property type="molecule type" value="Genomic_DNA"/>
</dbReference>
<keyword evidence="2" id="KW-1185">Reference proteome</keyword>
<dbReference type="Proteomes" id="UP000198728">
    <property type="component" value="Unassembled WGS sequence"/>
</dbReference>
<proteinExistence type="predicted"/>
<evidence type="ECO:0000313" key="1">
    <source>
        <dbReference type="EMBL" id="SFC35655.1"/>
    </source>
</evidence>
<sequence>MSLNEIAHRALEEIKRIEGIGVTDGHEAEILAAIDKAMHGAMEICSRENADIVEQHLSHATGAAERINEEADRRRTLLVANLSALR</sequence>
<dbReference type="RefSeq" id="WP_093360419.1">
    <property type="nucleotide sequence ID" value="NZ_FOLG01000004.1"/>
</dbReference>
<reference evidence="1 2" key="1">
    <citation type="submission" date="2016-10" db="EMBL/GenBank/DDBJ databases">
        <authorList>
            <person name="de Groot N.N."/>
        </authorList>
    </citation>
    <scope>NUCLEOTIDE SEQUENCE [LARGE SCALE GENOMIC DNA]</scope>
    <source>
        <strain evidence="1 2">DSM 19548</strain>
    </source>
</reference>
<organism evidence="1 2">
    <name type="scientific">Tropicimonas isoalkanivorans</name>
    <dbReference type="NCBI Taxonomy" id="441112"/>
    <lineage>
        <taxon>Bacteria</taxon>
        <taxon>Pseudomonadati</taxon>
        <taxon>Pseudomonadota</taxon>
        <taxon>Alphaproteobacteria</taxon>
        <taxon>Rhodobacterales</taxon>
        <taxon>Roseobacteraceae</taxon>
        <taxon>Tropicimonas</taxon>
    </lineage>
</organism>
<gene>
    <name evidence="1" type="ORF">SAMN04488094_10492</name>
</gene>
<dbReference type="OrthoDB" id="7863704at2"/>
<name>A0A1I1IHH9_9RHOB</name>
<protein>
    <submittedName>
        <fullName evidence="1">Uncharacterized protein</fullName>
    </submittedName>
</protein>